<evidence type="ECO:0000259" key="2">
    <source>
        <dbReference type="Pfam" id="PF03572"/>
    </source>
</evidence>
<dbReference type="InterPro" id="IPR029045">
    <property type="entry name" value="ClpP/crotonase-like_dom_sf"/>
</dbReference>
<keyword evidence="5" id="KW-1185">Reference proteome</keyword>
<feature type="chain" id="PRO_5040280052" description="Peptidase, S41 family" evidence="1">
    <location>
        <begin position="19"/>
        <end position="779"/>
    </location>
</feature>
<dbReference type="SUPFAM" id="SSF52096">
    <property type="entry name" value="ClpP/crotonase"/>
    <property type="match status" value="1"/>
</dbReference>
<organism evidence="4 5">
    <name type="scientific">Delitschia confertaspora ATCC 74209</name>
    <dbReference type="NCBI Taxonomy" id="1513339"/>
    <lineage>
        <taxon>Eukaryota</taxon>
        <taxon>Fungi</taxon>
        <taxon>Dikarya</taxon>
        <taxon>Ascomycota</taxon>
        <taxon>Pezizomycotina</taxon>
        <taxon>Dothideomycetes</taxon>
        <taxon>Pleosporomycetidae</taxon>
        <taxon>Pleosporales</taxon>
        <taxon>Delitschiaceae</taxon>
        <taxon>Delitschia</taxon>
    </lineage>
</organism>
<sequence>MRLQYSIAGLSLASIAAATPFPHLKYRQNNSSTACAAVSASVATQTVSAGALPTVPAQLAYECITSVPLNKTAALTLINDVRPYFLWQSTTAYLKDPPKEYVEKIQDAVDVWGGLDVIEGKVKNGTFKNEYEFGWSLYRLLQSTHDGHFVYVPDVIGTVFNFGRPVPLVSVSEDGKKLPEAFVYPDILAASFGNATFTPSPITTINGQDAKEYLENWSQYGSLQDRDALYNNVFYELAVVSLGTSGSGMGTFSGGGRGRWVYPGAITELEFANGTKTTYTNFAKVLVEFDGITDGESLYQKLFTYPKPSETESTEAATTSPAATTATTTIAKATAAAASTPAPGYPPPVFRESHNLIGGYYIDESDYSDIAVLSVPSFVSLDAAEIPFQQVSEKFLAAARAAGKTKLIIDVSANGGGTILQGYDLFKQLFPHIEPYGATRFRAFESTDLIGSKLSEVAEGLPRTVDTDNETLLELEYDVVSSVFNYQTDIDVNGKNFENWDDKFGPQHHHNDNFTNIIRWNLSDILTPLNSGGIWVHGYRNLTNGTQPFKSEDIIVVTDGYCASTCTIFSELMRQQANVKYVALGGRPREGIIQAVGGVKGTNNFPWGTIQYYAQDTFNLSTPEEAAQLNKTELGSYWSDVPFYRAAPGTSLNVNFRDGIREGDDSEEQIPLHFQYEPADCRILYTKEMTVDVTNVWKAVADSAWGGKNRCVAGSLPGSNSTVPYRKHKRGTEFGRRAAETIEKRRQQWKSTMSIQDYPMDVFTDLRRSSLDGDAIMYP</sequence>
<dbReference type="GO" id="GO:0006508">
    <property type="term" value="P:proteolysis"/>
    <property type="evidence" value="ECO:0007669"/>
    <property type="project" value="InterPro"/>
</dbReference>
<feature type="signal peptide" evidence="1">
    <location>
        <begin position="1"/>
        <end position="18"/>
    </location>
</feature>
<evidence type="ECO:0000313" key="5">
    <source>
        <dbReference type="Proteomes" id="UP000799536"/>
    </source>
</evidence>
<dbReference type="Proteomes" id="UP000799536">
    <property type="component" value="Unassembled WGS sequence"/>
</dbReference>
<evidence type="ECO:0000259" key="3">
    <source>
        <dbReference type="Pfam" id="PF23658"/>
    </source>
</evidence>
<dbReference type="Pfam" id="PF03572">
    <property type="entry name" value="Peptidase_S41"/>
    <property type="match status" value="1"/>
</dbReference>
<comment type="caution">
    <text evidence="4">The sequence shown here is derived from an EMBL/GenBank/DDBJ whole genome shotgun (WGS) entry which is preliminary data.</text>
</comment>
<reference evidence="4" key="1">
    <citation type="journal article" date="2020" name="Stud. Mycol.">
        <title>101 Dothideomycetes genomes: a test case for predicting lifestyles and emergence of pathogens.</title>
        <authorList>
            <person name="Haridas S."/>
            <person name="Albert R."/>
            <person name="Binder M."/>
            <person name="Bloem J."/>
            <person name="Labutti K."/>
            <person name="Salamov A."/>
            <person name="Andreopoulos B."/>
            <person name="Baker S."/>
            <person name="Barry K."/>
            <person name="Bills G."/>
            <person name="Bluhm B."/>
            <person name="Cannon C."/>
            <person name="Castanera R."/>
            <person name="Culley D."/>
            <person name="Daum C."/>
            <person name="Ezra D."/>
            <person name="Gonzalez J."/>
            <person name="Henrissat B."/>
            <person name="Kuo A."/>
            <person name="Liang C."/>
            <person name="Lipzen A."/>
            <person name="Lutzoni F."/>
            <person name="Magnuson J."/>
            <person name="Mondo S."/>
            <person name="Nolan M."/>
            <person name="Ohm R."/>
            <person name="Pangilinan J."/>
            <person name="Park H.-J."/>
            <person name="Ramirez L."/>
            <person name="Alfaro M."/>
            <person name="Sun H."/>
            <person name="Tritt A."/>
            <person name="Yoshinaga Y."/>
            <person name="Zwiers L.-H."/>
            <person name="Turgeon B."/>
            <person name="Goodwin S."/>
            <person name="Spatafora J."/>
            <person name="Crous P."/>
            <person name="Grigoriev I."/>
        </authorList>
    </citation>
    <scope>NUCLEOTIDE SEQUENCE</scope>
    <source>
        <strain evidence="4">ATCC 74209</strain>
    </source>
</reference>
<feature type="domain" description="CPAF-like PDZ" evidence="3">
    <location>
        <begin position="161"/>
        <end position="289"/>
    </location>
</feature>
<feature type="domain" description="Tail specific protease" evidence="2">
    <location>
        <begin position="369"/>
        <end position="582"/>
    </location>
</feature>
<proteinExistence type="predicted"/>
<keyword evidence="1" id="KW-0732">Signal</keyword>
<accession>A0A9P4JED9</accession>
<dbReference type="InterPro" id="IPR052766">
    <property type="entry name" value="S41A_metabolite_peptidase"/>
</dbReference>
<name>A0A9P4JED9_9PLEO</name>
<dbReference type="InterPro" id="IPR056186">
    <property type="entry name" value="PDZ_CPAF-rel"/>
</dbReference>
<evidence type="ECO:0000256" key="1">
    <source>
        <dbReference type="SAM" id="SignalP"/>
    </source>
</evidence>
<evidence type="ECO:0000313" key="4">
    <source>
        <dbReference type="EMBL" id="KAF2197853.1"/>
    </source>
</evidence>
<dbReference type="PANTHER" id="PTHR37049">
    <property type="entry name" value="PEPTIDASE S41 FAMILY PROTEIN"/>
    <property type="match status" value="1"/>
</dbReference>
<dbReference type="Pfam" id="PF23658">
    <property type="entry name" value="PDZ_CPAF_rel"/>
    <property type="match status" value="1"/>
</dbReference>
<dbReference type="EMBL" id="ML994193">
    <property type="protein sequence ID" value="KAF2197853.1"/>
    <property type="molecule type" value="Genomic_DNA"/>
</dbReference>
<gene>
    <name evidence="4" type="ORF">GQ43DRAFT_423719</name>
</gene>
<dbReference type="InterPro" id="IPR005151">
    <property type="entry name" value="Tail-specific_protease"/>
</dbReference>
<dbReference type="AlphaFoldDB" id="A0A9P4JED9"/>
<dbReference type="PANTHER" id="PTHR37049:SF4">
    <property type="entry name" value="RHODANESE DOMAIN-CONTAINING PROTEIN"/>
    <property type="match status" value="1"/>
</dbReference>
<dbReference type="Gene3D" id="3.90.226.10">
    <property type="entry name" value="2-enoyl-CoA Hydratase, Chain A, domain 1"/>
    <property type="match status" value="1"/>
</dbReference>
<protein>
    <recommendedName>
        <fullName evidence="6">Peptidase, S41 family</fullName>
    </recommendedName>
</protein>
<dbReference type="OrthoDB" id="27214at2759"/>
<evidence type="ECO:0008006" key="6">
    <source>
        <dbReference type="Google" id="ProtNLM"/>
    </source>
</evidence>
<dbReference type="GO" id="GO:0008236">
    <property type="term" value="F:serine-type peptidase activity"/>
    <property type="evidence" value="ECO:0007669"/>
    <property type="project" value="InterPro"/>
</dbReference>